<evidence type="ECO:0000313" key="2">
    <source>
        <dbReference type="EMBL" id="SUM73019.1"/>
    </source>
</evidence>
<evidence type="ECO:0000313" key="3">
    <source>
        <dbReference type="Proteomes" id="UP000255425"/>
    </source>
</evidence>
<proteinExistence type="predicted"/>
<dbReference type="Proteomes" id="UP000255425">
    <property type="component" value="Unassembled WGS sequence"/>
</dbReference>
<gene>
    <name evidence="2" type="ORF">NCTC11807_01953</name>
</gene>
<accession>A0A380H827</accession>
<reference evidence="2 3" key="1">
    <citation type="submission" date="2018-06" db="EMBL/GenBank/DDBJ databases">
        <authorList>
            <consortium name="Pathogen Informatics"/>
            <person name="Doyle S."/>
        </authorList>
    </citation>
    <scope>NUCLEOTIDE SEQUENCE [LARGE SCALE GENOMIC DNA]</scope>
    <source>
        <strain evidence="2 3">NCTC11807</strain>
    </source>
</reference>
<keyword evidence="3" id="KW-1185">Reference proteome</keyword>
<keyword evidence="1" id="KW-1133">Transmembrane helix</keyword>
<feature type="transmembrane region" description="Helical" evidence="1">
    <location>
        <begin position="37"/>
        <end position="55"/>
    </location>
</feature>
<keyword evidence="1" id="KW-0472">Membrane</keyword>
<evidence type="ECO:0000256" key="1">
    <source>
        <dbReference type="SAM" id="Phobius"/>
    </source>
</evidence>
<organism evidence="2 3">
    <name type="scientific">Staphylococcus saccharolyticus</name>
    <dbReference type="NCBI Taxonomy" id="33028"/>
    <lineage>
        <taxon>Bacteria</taxon>
        <taxon>Bacillati</taxon>
        <taxon>Bacillota</taxon>
        <taxon>Bacilli</taxon>
        <taxon>Bacillales</taxon>
        <taxon>Staphylococcaceae</taxon>
        <taxon>Staphylococcus</taxon>
    </lineage>
</organism>
<name>A0A380H827_9STAP</name>
<feature type="transmembrane region" description="Helical" evidence="1">
    <location>
        <begin position="7"/>
        <end position="25"/>
    </location>
</feature>
<protein>
    <submittedName>
        <fullName evidence="2">Uncharacterized protein</fullName>
    </submittedName>
</protein>
<dbReference type="AlphaFoldDB" id="A0A380H827"/>
<dbReference type="EMBL" id="UHDZ01000001">
    <property type="protein sequence ID" value="SUM73019.1"/>
    <property type="molecule type" value="Genomic_DNA"/>
</dbReference>
<sequence>MLIKSKLYIAMIFILMILDIALISNNNFITNPIGFRLIYFIIFVCYMMVILGFTLRKK</sequence>
<keyword evidence="1" id="KW-0812">Transmembrane</keyword>